<dbReference type="GO" id="GO:0045703">
    <property type="term" value="F:ketoreductase activity"/>
    <property type="evidence" value="ECO:0007669"/>
    <property type="project" value="TreeGrafter"/>
</dbReference>
<organism evidence="3 4">
    <name type="scientific">Asparagus officinalis</name>
    <name type="common">Garden asparagus</name>
    <dbReference type="NCBI Taxonomy" id="4686"/>
    <lineage>
        <taxon>Eukaryota</taxon>
        <taxon>Viridiplantae</taxon>
        <taxon>Streptophyta</taxon>
        <taxon>Embryophyta</taxon>
        <taxon>Tracheophyta</taxon>
        <taxon>Spermatophyta</taxon>
        <taxon>Magnoliopsida</taxon>
        <taxon>Liliopsida</taxon>
        <taxon>Asparagales</taxon>
        <taxon>Asparagaceae</taxon>
        <taxon>Asparagoideae</taxon>
        <taxon>Asparagus</taxon>
    </lineage>
</organism>
<proteinExistence type="inferred from homology"/>
<dbReference type="EMBL" id="CM007382">
    <property type="protein sequence ID" value="ONK77808.1"/>
    <property type="molecule type" value="Genomic_DNA"/>
</dbReference>
<dbReference type="OrthoDB" id="5545019at2759"/>
<dbReference type="Gramene" id="ONK77808">
    <property type="protein sequence ID" value="ONK77808"/>
    <property type="gene ID" value="A4U43_C02F10910"/>
</dbReference>
<keyword evidence="4" id="KW-1185">Reference proteome</keyword>
<dbReference type="InterPro" id="IPR051019">
    <property type="entry name" value="VLCFA-Steroid_DH"/>
</dbReference>
<dbReference type="PANTHER" id="PTHR43899:SF13">
    <property type="entry name" value="RH59310P"/>
    <property type="match status" value="1"/>
</dbReference>
<dbReference type="AlphaFoldDB" id="A0A5P1FHK8"/>
<dbReference type="Proteomes" id="UP000243459">
    <property type="component" value="Chromosome 2"/>
</dbReference>
<reference evidence="4" key="1">
    <citation type="journal article" date="2017" name="Nat. Commun.">
        <title>The asparagus genome sheds light on the origin and evolution of a young Y chromosome.</title>
        <authorList>
            <person name="Harkess A."/>
            <person name="Zhou J."/>
            <person name="Xu C."/>
            <person name="Bowers J.E."/>
            <person name="Van der Hulst R."/>
            <person name="Ayyampalayam S."/>
            <person name="Mercati F."/>
            <person name="Riccardi P."/>
            <person name="McKain M.R."/>
            <person name="Kakrana A."/>
            <person name="Tang H."/>
            <person name="Ray J."/>
            <person name="Groenendijk J."/>
            <person name="Arikit S."/>
            <person name="Mathioni S.M."/>
            <person name="Nakano M."/>
            <person name="Shan H."/>
            <person name="Telgmann-Rauber A."/>
            <person name="Kanno A."/>
            <person name="Yue Z."/>
            <person name="Chen H."/>
            <person name="Li W."/>
            <person name="Chen Y."/>
            <person name="Xu X."/>
            <person name="Zhang Y."/>
            <person name="Luo S."/>
            <person name="Chen H."/>
            <person name="Gao J."/>
            <person name="Mao Z."/>
            <person name="Pires J.C."/>
            <person name="Luo M."/>
            <person name="Kudrna D."/>
            <person name="Wing R.A."/>
            <person name="Meyers B.C."/>
            <person name="Yi K."/>
            <person name="Kong H."/>
            <person name="Lavrijsen P."/>
            <person name="Sunseri F."/>
            <person name="Falavigna A."/>
            <person name="Ye Y."/>
            <person name="Leebens-Mack J.H."/>
            <person name="Chen G."/>
        </authorList>
    </citation>
    <scope>NUCLEOTIDE SEQUENCE [LARGE SCALE GENOMIC DNA]</scope>
    <source>
        <strain evidence="4">cv. DH0086</strain>
    </source>
</reference>
<comment type="similarity">
    <text evidence="1">Belongs to the short-chain dehydrogenases/reductases (SDR) family.</text>
</comment>
<protein>
    <submittedName>
        <fullName evidence="3">Uncharacterized protein</fullName>
    </submittedName>
</protein>
<name>A0A5P1FHK8_ASPOF</name>
<gene>
    <name evidence="3" type="ORF">A4U43_C02F10910</name>
</gene>
<sequence>MENKLARADDGSRWPVVRYIDQLSRSLYVEYKKKGIDVQCQVPMYVATKMSTITKSSFFVPSPDTYARHALSWIGHEPRCTPYWPHSVLWHFLSLLPEFVLNYWRLSYCLDIRKKEHMQEQ</sequence>
<evidence type="ECO:0000256" key="2">
    <source>
        <dbReference type="ARBA" id="ARBA00023002"/>
    </source>
</evidence>
<evidence type="ECO:0000313" key="4">
    <source>
        <dbReference type="Proteomes" id="UP000243459"/>
    </source>
</evidence>
<keyword evidence="2" id="KW-0560">Oxidoreductase</keyword>
<evidence type="ECO:0000256" key="1">
    <source>
        <dbReference type="ARBA" id="ARBA00006484"/>
    </source>
</evidence>
<dbReference type="SUPFAM" id="SSF51735">
    <property type="entry name" value="NAD(P)-binding Rossmann-fold domains"/>
    <property type="match status" value="1"/>
</dbReference>
<dbReference type="InterPro" id="IPR036291">
    <property type="entry name" value="NAD(P)-bd_dom_sf"/>
</dbReference>
<evidence type="ECO:0000313" key="3">
    <source>
        <dbReference type="EMBL" id="ONK77808.1"/>
    </source>
</evidence>
<dbReference type="OMA" id="SWIGHEP"/>
<dbReference type="PANTHER" id="PTHR43899">
    <property type="entry name" value="RH59310P"/>
    <property type="match status" value="1"/>
</dbReference>
<dbReference type="GO" id="GO:0005783">
    <property type="term" value="C:endoplasmic reticulum"/>
    <property type="evidence" value="ECO:0007669"/>
    <property type="project" value="TreeGrafter"/>
</dbReference>
<accession>A0A5P1FHK8</accession>